<comment type="similarity">
    <text evidence="2">Belongs to the NCLDV major capsid protein family.</text>
</comment>
<comment type="subcellular location">
    <subcellularLocation>
        <location evidence="1">Virion</location>
    </subcellularLocation>
</comment>
<dbReference type="Pfam" id="PF04451">
    <property type="entry name" value="Capsid_NCLDV"/>
    <property type="match status" value="1"/>
</dbReference>
<dbReference type="Gene3D" id="2.70.9.10">
    <property type="entry name" value="Adenovirus Type 2 Hexon, domain 4"/>
    <property type="match status" value="1"/>
</dbReference>
<evidence type="ECO:0000256" key="3">
    <source>
        <dbReference type="ARBA" id="ARBA00014893"/>
    </source>
</evidence>
<feature type="domain" description="Major capsid protein N-terminal" evidence="8">
    <location>
        <begin position="34"/>
        <end position="249"/>
    </location>
</feature>
<feature type="domain" description="Major capsid protein C-terminal" evidence="7">
    <location>
        <begin position="260"/>
        <end position="459"/>
    </location>
</feature>
<evidence type="ECO:0000256" key="5">
    <source>
        <dbReference type="ARBA" id="ARBA00022844"/>
    </source>
</evidence>
<evidence type="ECO:0000259" key="8">
    <source>
        <dbReference type="Pfam" id="PF16903"/>
    </source>
</evidence>
<dbReference type="GO" id="GO:0005198">
    <property type="term" value="F:structural molecule activity"/>
    <property type="evidence" value="ECO:0007669"/>
    <property type="project" value="InterPro"/>
</dbReference>
<evidence type="ECO:0000313" key="9">
    <source>
        <dbReference type="EMBL" id="ANR02346.1"/>
    </source>
</evidence>
<evidence type="ECO:0000256" key="2">
    <source>
        <dbReference type="ARBA" id="ARBA00009231"/>
    </source>
</evidence>
<evidence type="ECO:0000256" key="1">
    <source>
        <dbReference type="ARBA" id="ARBA00004328"/>
    </source>
</evidence>
<name>A0A1B1HXC2_9VIRU</name>
<keyword evidence="4" id="KW-0167">Capsid protein</keyword>
<proteinExistence type="inferred from homology"/>
<reference evidence="9" key="1">
    <citation type="submission" date="2016-01" db="EMBL/GenBank/DDBJ databases">
        <title>Establishment and characterization of a novel kidney-cell line from orange-spotted grouper, Epinephelus coioides, and its susceptibility to grouper iridovirus.</title>
        <authorList>
            <person name="Huang M.S."/>
        </authorList>
    </citation>
    <scope>NUCLEOTIDE SEQUENCE</scope>
    <source>
        <strain evidence="9">GIV/90/Grouper</strain>
    </source>
</reference>
<evidence type="ECO:0000256" key="4">
    <source>
        <dbReference type="ARBA" id="ARBA00022561"/>
    </source>
</evidence>
<keyword evidence="6" id="KW-0426">Late protein</keyword>
<dbReference type="InterPro" id="IPR007542">
    <property type="entry name" value="MCP_C"/>
</dbReference>
<dbReference type="GO" id="GO:0019028">
    <property type="term" value="C:viral capsid"/>
    <property type="evidence" value="ECO:0007669"/>
    <property type="project" value="UniProtKB-KW"/>
</dbReference>
<protein>
    <recommendedName>
        <fullName evidence="3">Major capsid protein</fullName>
    </recommendedName>
</protein>
<evidence type="ECO:0000259" key="7">
    <source>
        <dbReference type="Pfam" id="PF04451"/>
    </source>
</evidence>
<dbReference type="InterPro" id="IPR016112">
    <property type="entry name" value="VP_dsDNA_II"/>
</dbReference>
<sequence length="463" mass="50570">MTCTTGAGVTSGFIDLATYDNLDRALYGGKDATTYFIKEHYPVGWFTKLPTMATRVSGNPAFGQEFSVGVPRSGDYVLNAWLTLKTPEIKLLDTNRLGANGTVRWTKNLMHNAVEHASFTFNDICAQQFNTAYLDAWTQFNMCEGKRIGYDNMIGNTSDMTNPTPAQGQDGARTLLSKNLVLPLPFFFSRDCGLALPTVVLPYNEIRINIKLRSLQELLVFQNKDTGNVIPISATDIAGGLADTVEAYVYMTVGLVSNVERCAMAGTVRDMVVEQMQAAPTHIVNPQNTNNVHVDMRFSHAVKALFFMVQNVTYKSVGSNYTCVTPVNGPGNTVMEPAMSVDPIKSASLTYENTTRLANMGVEYYSLVQPWYFSASIPVYTGYHMYSYALNVGSVHPSGSTNYGRLTNASITVTMSPESVVAAAGGGNNNSGYNEPQRFALVVIAVNHNVIRIMNGSMGFPIL</sequence>
<dbReference type="InterPro" id="IPR031654">
    <property type="entry name" value="Capsid_N"/>
</dbReference>
<dbReference type="EMBL" id="KU510328">
    <property type="protein sequence ID" value="ANR02346.1"/>
    <property type="molecule type" value="Genomic_DNA"/>
</dbReference>
<dbReference type="SUPFAM" id="SSF49749">
    <property type="entry name" value="Group II dsDNA viruses VP"/>
    <property type="match status" value="2"/>
</dbReference>
<accession>A0A1B1HXC2</accession>
<organism evidence="9">
    <name type="scientific">Grouper iridovirus</name>
    <dbReference type="NCBI Taxonomy" id="127569"/>
    <lineage>
        <taxon>Viruses</taxon>
        <taxon>Varidnaviria</taxon>
        <taxon>Bamfordvirae</taxon>
        <taxon>Nucleocytoviricota</taxon>
        <taxon>Megaviricetes</taxon>
        <taxon>Pimascovirales</taxon>
        <taxon>Pimascovirales incertae sedis</taxon>
        <taxon>Iridoviridae</taxon>
        <taxon>Alphairidovirinae</taxon>
        <taxon>Ranavirus</taxon>
        <taxon>Ranavirus epinephelus1</taxon>
        <taxon>Singapore grouper iridovirus</taxon>
    </lineage>
</organism>
<keyword evidence="5" id="KW-0946">Virion</keyword>
<dbReference type="InterPro" id="IPR038519">
    <property type="entry name" value="MCP_C_sf"/>
</dbReference>
<evidence type="ECO:0000256" key="6">
    <source>
        <dbReference type="ARBA" id="ARBA00022921"/>
    </source>
</evidence>
<dbReference type="Gene3D" id="2.70.9.20">
    <property type="entry name" value="Major capsid protein Vp54"/>
    <property type="match status" value="1"/>
</dbReference>
<dbReference type="Pfam" id="PF16903">
    <property type="entry name" value="Capsid_N"/>
    <property type="match status" value="1"/>
</dbReference>